<reference evidence="1" key="1">
    <citation type="submission" date="2014-09" db="EMBL/GenBank/DDBJ databases">
        <authorList>
            <person name="Magalhaes I.L.F."/>
            <person name="Oliveira U."/>
            <person name="Santos F.R."/>
            <person name="Vidigal T.H.D.A."/>
            <person name="Brescovit A.D."/>
            <person name="Santos A.J."/>
        </authorList>
    </citation>
    <scope>NUCLEOTIDE SEQUENCE</scope>
    <source>
        <tissue evidence="1">Shoot tissue taken approximately 20 cm above the soil surface</tissue>
    </source>
</reference>
<evidence type="ECO:0000313" key="1">
    <source>
        <dbReference type="EMBL" id="JAD65644.1"/>
    </source>
</evidence>
<reference evidence="1" key="2">
    <citation type="journal article" date="2015" name="Data Brief">
        <title>Shoot transcriptome of the giant reed, Arundo donax.</title>
        <authorList>
            <person name="Barrero R.A."/>
            <person name="Guerrero F.D."/>
            <person name="Moolhuijzen P."/>
            <person name="Goolsby J.A."/>
            <person name="Tidwell J."/>
            <person name="Bellgard S.E."/>
            <person name="Bellgard M.I."/>
        </authorList>
    </citation>
    <scope>NUCLEOTIDE SEQUENCE</scope>
    <source>
        <tissue evidence="1">Shoot tissue taken approximately 20 cm above the soil surface</tissue>
    </source>
</reference>
<protein>
    <submittedName>
        <fullName evidence="1">Uncharacterized protein</fullName>
    </submittedName>
</protein>
<organism evidence="1">
    <name type="scientific">Arundo donax</name>
    <name type="common">Giant reed</name>
    <name type="synonym">Donax arundinaceus</name>
    <dbReference type="NCBI Taxonomy" id="35708"/>
    <lineage>
        <taxon>Eukaryota</taxon>
        <taxon>Viridiplantae</taxon>
        <taxon>Streptophyta</taxon>
        <taxon>Embryophyta</taxon>
        <taxon>Tracheophyta</taxon>
        <taxon>Spermatophyta</taxon>
        <taxon>Magnoliopsida</taxon>
        <taxon>Liliopsida</taxon>
        <taxon>Poales</taxon>
        <taxon>Poaceae</taxon>
        <taxon>PACMAD clade</taxon>
        <taxon>Arundinoideae</taxon>
        <taxon>Arundineae</taxon>
        <taxon>Arundo</taxon>
    </lineage>
</organism>
<accession>A0A0A9BP07</accession>
<dbReference type="EMBL" id="GBRH01232251">
    <property type="protein sequence ID" value="JAD65644.1"/>
    <property type="molecule type" value="Transcribed_RNA"/>
</dbReference>
<name>A0A0A9BP07_ARUDO</name>
<proteinExistence type="predicted"/>
<dbReference type="AlphaFoldDB" id="A0A0A9BP07"/>
<sequence length="41" mass="4393">MRPTTCRSPILQRPFPSRGATVGSLEALTYPPSGHLPQSNA</sequence>